<dbReference type="Pfam" id="PF00085">
    <property type="entry name" value="Thioredoxin"/>
    <property type="match status" value="1"/>
</dbReference>
<evidence type="ECO:0000313" key="4">
    <source>
        <dbReference type="Proteomes" id="UP001648503"/>
    </source>
</evidence>
<proteinExistence type="predicted"/>
<keyword evidence="1" id="KW-1015">Disulfide bond</keyword>
<organism evidence="3 4">
    <name type="scientific">Batrachochytrium salamandrivorans</name>
    <dbReference type="NCBI Taxonomy" id="1357716"/>
    <lineage>
        <taxon>Eukaryota</taxon>
        <taxon>Fungi</taxon>
        <taxon>Fungi incertae sedis</taxon>
        <taxon>Chytridiomycota</taxon>
        <taxon>Chytridiomycota incertae sedis</taxon>
        <taxon>Chytridiomycetes</taxon>
        <taxon>Rhizophydiales</taxon>
        <taxon>Rhizophydiales incertae sedis</taxon>
        <taxon>Batrachochytrium</taxon>
    </lineage>
</organism>
<reference evidence="3 4" key="1">
    <citation type="submission" date="2021-02" db="EMBL/GenBank/DDBJ databases">
        <title>Variation within the Batrachochytrium salamandrivorans European outbreak.</title>
        <authorList>
            <person name="Kelly M."/>
            <person name="Pasmans F."/>
            <person name="Shea T.P."/>
            <person name="Munoz J.F."/>
            <person name="Carranza S."/>
            <person name="Cuomo C.A."/>
            <person name="Martel A."/>
        </authorList>
    </citation>
    <scope>NUCLEOTIDE SEQUENCE [LARGE SCALE GENOMIC DNA]</scope>
    <source>
        <strain evidence="3 4">AMFP18/2</strain>
    </source>
</reference>
<dbReference type="CDD" id="cd02947">
    <property type="entry name" value="TRX_family"/>
    <property type="match status" value="1"/>
</dbReference>
<name>A0ABQ8FEF2_9FUNG</name>
<evidence type="ECO:0000313" key="3">
    <source>
        <dbReference type="EMBL" id="KAH6595368.1"/>
    </source>
</evidence>
<feature type="domain" description="Thioredoxin" evidence="2">
    <location>
        <begin position="1"/>
        <end position="108"/>
    </location>
</feature>
<dbReference type="PRINTS" id="PR00421">
    <property type="entry name" value="THIOREDOXIN"/>
</dbReference>
<dbReference type="PROSITE" id="PS00194">
    <property type="entry name" value="THIOREDOXIN_1"/>
    <property type="match status" value="1"/>
</dbReference>
<dbReference type="PANTHER" id="PTHR46115">
    <property type="entry name" value="THIOREDOXIN-LIKE PROTEIN 1"/>
    <property type="match status" value="1"/>
</dbReference>
<evidence type="ECO:0000256" key="1">
    <source>
        <dbReference type="ARBA" id="ARBA00023157"/>
    </source>
</evidence>
<dbReference type="InterPro" id="IPR013766">
    <property type="entry name" value="Thioredoxin_domain"/>
</dbReference>
<sequence length="157" mass="16952">MPLVHVTSASEFDKMINSNKLTVVDFYADWCGPCKTIAPRYESLANKMPHVQFLKVNVDDLQEVSSKYGVRAMPTFQFFQKGAKINEVVGADINKVEKLANELGGMAAGGLASSGGGRVLGTGAPAAAPAQPAHNWDYVALIVGLILMYMWWTSGSR</sequence>
<dbReference type="Proteomes" id="UP001648503">
    <property type="component" value="Unassembled WGS sequence"/>
</dbReference>
<protein>
    <recommendedName>
        <fullName evidence="2">Thioredoxin domain-containing protein</fullName>
    </recommendedName>
</protein>
<accession>A0ABQ8FEF2</accession>
<dbReference type="SUPFAM" id="SSF52833">
    <property type="entry name" value="Thioredoxin-like"/>
    <property type="match status" value="1"/>
</dbReference>
<dbReference type="Gene3D" id="3.40.30.10">
    <property type="entry name" value="Glutaredoxin"/>
    <property type="match status" value="1"/>
</dbReference>
<dbReference type="EMBL" id="JAFCIX010000310">
    <property type="protein sequence ID" value="KAH6595368.1"/>
    <property type="molecule type" value="Genomic_DNA"/>
</dbReference>
<dbReference type="InterPro" id="IPR017937">
    <property type="entry name" value="Thioredoxin_CS"/>
</dbReference>
<keyword evidence="4" id="KW-1185">Reference proteome</keyword>
<evidence type="ECO:0000259" key="2">
    <source>
        <dbReference type="PROSITE" id="PS51352"/>
    </source>
</evidence>
<dbReference type="PROSITE" id="PS51352">
    <property type="entry name" value="THIOREDOXIN_2"/>
    <property type="match status" value="1"/>
</dbReference>
<comment type="caution">
    <text evidence="3">The sequence shown here is derived from an EMBL/GenBank/DDBJ whole genome shotgun (WGS) entry which is preliminary data.</text>
</comment>
<dbReference type="InterPro" id="IPR036249">
    <property type="entry name" value="Thioredoxin-like_sf"/>
</dbReference>
<gene>
    <name evidence="3" type="ORF">BASA50_005886</name>
</gene>